<keyword evidence="1" id="KW-0812">Transmembrane</keyword>
<feature type="transmembrane region" description="Helical" evidence="1">
    <location>
        <begin position="318"/>
        <end position="342"/>
    </location>
</feature>
<feature type="transmembrane region" description="Helical" evidence="1">
    <location>
        <begin position="386"/>
        <end position="404"/>
    </location>
</feature>
<feature type="transmembrane region" description="Helical" evidence="1">
    <location>
        <begin position="462"/>
        <end position="485"/>
    </location>
</feature>
<proteinExistence type="predicted"/>
<gene>
    <name evidence="3" type="ORF">KZZ10_07555</name>
</gene>
<comment type="caution">
    <text evidence="3">The sequence shown here is derived from an EMBL/GenBank/DDBJ whole genome shotgun (WGS) entry which is preliminary data.</text>
</comment>
<dbReference type="RefSeq" id="WP_259660876.1">
    <property type="nucleotide sequence ID" value="NZ_JAHXRI010000006.1"/>
</dbReference>
<feature type="transmembrane region" description="Helical" evidence="1">
    <location>
        <begin position="354"/>
        <end position="374"/>
    </location>
</feature>
<organism evidence="3 4">
    <name type="scientific">Zwartia hollandica</name>
    <dbReference type="NCBI Taxonomy" id="324606"/>
    <lineage>
        <taxon>Bacteria</taxon>
        <taxon>Pseudomonadati</taxon>
        <taxon>Pseudomonadota</taxon>
        <taxon>Betaproteobacteria</taxon>
        <taxon>Burkholderiales</taxon>
        <taxon>Alcaligenaceae</taxon>
        <taxon>Zwartia</taxon>
    </lineage>
</organism>
<protein>
    <submittedName>
        <fullName evidence="3">Tripartite tricarboxylate transporter permease</fullName>
    </submittedName>
</protein>
<dbReference type="Proteomes" id="UP000739565">
    <property type="component" value="Unassembled WGS sequence"/>
</dbReference>
<feature type="transmembrane region" description="Helical" evidence="1">
    <location>
        <begin position="45"/>
        <end position="69"/>
    </location>
</feature>
<sequence length="497" mass="52302">MEAINGLAMGFSVLFTPENLYFCFLGSLVGTLVGVLPGIGPLAALALLLPVTFQLAPVAGLGMLCAIFYGAMYGGSTTSILVNIPGEAASVVTALDGHAMARQGRAGSALGIAAIGSFIAGTISLVALTFFSPLLASVAISFGPPENFGLMVLGLVSTLYMIGGSTVKGVLMIALGFLAATVGMDIVNGQDRFTLNNVNLAGGIEILSVVIGLYGVAEILANCETIVKNQLLADKVRGLWPSFKDWKASWKPMMRGSFLGFFLGLVPGGGPVTASFVSYTLEKRLAKNPERFGKGAIEGVAGPEAANNAAVSGGMIPLFTLGIPGNAVTALLLGALVIQGVQPGPTFITQRPDLFWGVVASMYVGNVFLLLLNLPLIGLWVQCLRVPYRVLFPLILLLAVVGTYSANKNVFDLWVMLGFGVVGYVLRKLQYEFSPFLIAFVLAPMLEQSLRQSLVMSPHGMLIFAERPIAACLIGISLILVVLVFRQRKLNQPGGDI</sequence>
<accession>A0A953N8G2</accession>
<evidence type="ECO:0000259" key="2">
    <source>
        <dbReference type="Pfam" id="PF01970"/>
    </source>
</evidence>
<dbReference type="InterPro" id="IPR002823">
    <property type="entry name" value="DUF112_TM"/>
</dbReference>
<keyword evidence="1" id="KW-0472">Membrane</keyword>
<feature type="transmembrane region" description="Helical" evidence="1">
    <location>
        <begin position="110"/>
        <end position="135"/>
    </location>
</feature>
<dbReference type="Pfam" id="PF01970">
    <property type="entry name" value="TctA"/>
    <property type="match status" value="1"/>
</dbReference>
<reference evidence="3" key="1">
    <citation type="submission" date="2021-07" db="EMBL/GenBank/DDBJ databases">
        <title>New genus and species of the family Alcaligenaceae.</title>
        <authorList>
            <person name="Hahn M.W."/>
        </authorList>
    </citation>
    <scope>NUCLEOTIDE SEQUENCE</scope>
    <source>
        <strain evidence="3">LF4-65</strain>
    </source>
</reference>
<keyword evidence="1" id="KW-1133">Transmembrane helix</keyword>
<keyword evidence="4" id="KW-1185">Reference proteome</keyword>
<evidence type="ECO:0000256" key="1">
    <source>
        <dbReference type="SAM" id="Phobius"/>
    </source>
</evidence>
<feature type="transmembrane region" description="Helical" evidence="1">
    <location>
        <begin position="20"/>
        <end position="39"/>
    </location>
</feature>
<feature type="domain" description="DUF112" evidence="2">
    <location>
        <begin position="20"/>
        <end position="437"/>
    </location>
</feature>
<feature type="transmembrane region" description="Helical" evidence="1">
    <location>
        <begin position="258"/>
        <end position="281"/>
    </location>
</feature>
<dbReference type="PANTHER" id="PTHR35342:SF5">
    <property type="entry name" value="TRICARBOXYLIC TRANSPORT PROTEIN"/>
    <property type="match status" value="1"/>
</dbReference>
<dbReference type="PANTHER" id="PTHR35342">
    <property type="entry name" value="TRICARBOXYLIC TRANSPORT PROTEIN"/>
    <property type="match status" value="1"/>
</dbReference>
<dbReference type="AlphaFoldDB" id="A0A953N8G2"/>
<feature type="transmembrane region" description="Helical" evidence="1">
    <location>
        <begin position="170"/>
        <end position="187"/>
    </location>
</feature>
<evidence type="ECO:0000313" key="3">
    <source>
        <dbReference type="EMBL" id="MBZ1350500.1"/>
    </source>
</evidence>
<name>A0A953N8G2_9BURK</name>
<evidence type="ECO:0000313" key="4">
    <source>
        <dbReference type="Proteomes" id="UP000739565"/>
    </source>
</evidence>
<dbReference type="EMBL" id="JAHXRI010000006">
    <property type="protein sequence ID" value="MBZ1350500.1"/>
    <property type="molecule type" value="Genomic_DNA"/>
</dbReference>